<dbReference type="Gene3D" id="3.30.40.10">
    <property type="entry name" value="Zinc/RING finger domain, C3HC4 (zinc finger)"/>
    <property type="match status" value="1"/>
</dbReference>
<dbReference type="PANTHER" id="PTHR13513">
    <property type="entry name" value="E3 UBIQUITIN-PROTEIN LIGASE UBR7"/>
    <property type="match status" value="1"/>
</dbReference>
<evidence type="ECO:0000313" key="8">
    <source>
        <dbReference type="Proteomes" id="UP000242188"/>
    </source>
</evidence>
<organism evidence="7 8">
    <name type="scientific">Mizuhopecten yessoensis</name>
    <name type="common">Japanese scallop</name>
    <name type="synonym">Patinopecten yessoensis</name>
    <dbReference type="NCBI Taxonomy" id="6573"/>
    <lineage>
        <taxon>Eukaryota</taxon>
        <taxon>Metazoa</taxon>
        <taxon>Spiralia</taxon>
        <taxon>Lophotrochozoa</taxon>
        <taxon>Mollusca</taxon>
        <taxon>Bivalvia</taxon>
        <taxon>Autobranchia</taxon>
        <taxon>Pteriomorphia</taxon>
        <taxon>Pectinida</taxon>
        <taxon>Pectinoidea</taxon>
        <taxon>Pectinidae</taxon>
        <taxon>Mizuhopecten</taxon>
    </lineage>
</organism>
<dbReference type="PROSITE" id="PS51157">
    <property type="entry name" value="ZF_UBR"/>
    <property type="match status" value="1"/>
</dbReference>
<evidence type="ECO:0000256" key="3">
    <source>
        <dbReference type="ARBA" id="ARBA00022833"/>
    </source>
</evidence>
<dbReference type="GO" id="GO:0061630">
    <property type="term" value="F:ubiquitin protein ligase activity"/>
    <property type="evidence" value="ECO:0007669"/>
    <property type="project" value="InterPro"/>
</dbReference>
<evidence type="ECO:0000256" key="1">
    <source>
        <dbReference type="ARBA" id="ARBA00022723"/>
    </source>
</evidence>
<comment type="caution">
    <text evidence="7">The sequence shown here is derived from an EMBL/GenBank/DDBJ whole genome shotgun (WGS) entry which is preliminary data.</text>
</comment>
<evidence type="ECO:0000256" key="2">
    <source>
        <dbReference type="ARBA" id="ARBA00022771"/>
    </source>
</evidence>
<sequence length="413" mass="46763">MASESLAPSTSNDSEASCVSMVDVLREEEKLEADATAVLGDSDIHNCTYPASYIPRQALYSCLTCNGQAGVCLACSYECHEGHDLCELYTKRNFRCDCGNDKFPDNKCKLYPTKDPFNAQNIYNQNFKGLYCVCVRPYPDPEDEIEDEMIQCVMCEDWYHGRHLGSKDLPIDYEEMVCTGCMQKFDFLWAYNLYSQDTKTIKSEESTAVVDVGGKRKSSNGPEGGDEKSQETSLPTCKGDAKTNNCDTEPAAKKPKVEKSEDSTQQEAANSCLLKQLLNRDVLDRDCATFWKAGWRSKLCVCPNCMEMYKDRGITFVVDESDTVMAYEKRGQDKQTPSSQYDKGLQALSSMDRVQQVEVIQGFNDMKSELSTYLKKFADDGKVVKEEDIREFFSQMEARKRQRTAAPFQYFCK</sequence>
<evidence type="ECO:0000256" key="4">
    <source>
        <dbReference type="PROSITE-ProRule" id="PRU00508"/>
    </source>
</evidence>
<evidence type="ECO:0000259" key="6">
    <source>
        <dbReference type="PROSITE" id="PS51157"/>
    </source>
</evidence>
<feature type="zinc finger region" description="UBR-type" evidence="4">
    <location>
        <begin position="45"/>
        <end position="113"/>
    </location>
</feature>
<dbReference type="InterPro" id="IPR011011">
    <property type="entry name" value="Znf_FYVE_PHD"/>
</dbReference>
<dbReference type="CDD" id="cd15542">
    <property type="entry name" value="PHD_UBR7"/>
    <property type="match status" value="1"/>
</dbReference>
<dbReference type="CDD" id="cd19677">
    <property type="entry name" value="UBR-box_UBR7"/>
    <property type="match status" value="1"/>
</dbReference>
<dbReference type="SUPFAM" id="SSF57903">
    <property type="entry name" value="FYVE/PHD zinc finger"/>
    <property type="match status" value="1"/>
</dbReference>
<protein>
    <submittedName>
        <fullName evidence="7">E3 ubiquitin-protein ligase UBR7</fullName>
    </submittedName>
</protein>
<feature type="compositionally biased region" description="Basic and acidic residues" evidence="5">
    <location>
        <begin position="250"/>
        <end position="262"/>
    </location>
</feature>
<evidence type="ECO:0000256" key="5">
    <source>
        <dbReference type="SAM" id="MobiDB-lite"/>
    </source>
</evidence>
<dbReference type="GO" id="GO:0008270">
    <property type="term" value="F:zinc ion binding"/>
    <property type="evidence" value="ECO:0007669"/>
    <property type="project" value="UniProtKB-KW"/>
</dbReference>
<feature type="domain" description="UBR-type" evidence="6">
    <location>
        <begin position="45"/>
        <end position="113"/>
    </location>
</feature>
<dbReference type="EMBL" id="NEDP02000680">
    <property type="protein sequence ID" value="OWF55413.1"/>
    <property type="molecule type" value="Genomic_DNA"/>
</dbReference>
<dbReference type="InterPro" id="IPR047506">
    <property type="entry name" value="UBR7-like_UBR-box"/>
</dbReference>
<dbReference type="InterPro" id="IPR040204">
    <property type="entry name" value="UBR7"/>
</dbReference>
<keyword evidence="8" id="KW-1185">Reference proteome</keyword>
<dbReference type="InterPro" id="IPR013083">
    <property type="entry name" value="Znf_RING/FYVE/PHD"/>
</dbReference>
<dbReference type="PANTHER" id="PTHR13513:SF9">
    <property type="entry name" value="E3 UBIQUITIN-PROTEIN LIGASE UBR7-RELATED"/>
    <property type="match status" value="1"/>
</dbReference>
<gene>
    <name evidence="7" type="ORF">KP79_PYT10474</name>
</gene>
<dbReference type="Proteomes" id="UP000242188">
    <property type="component" value="Unassembled WGS sequence"/>
</dbReference>
<accession>A0A210R2X6</accession>
<dbReference type="GO" id="GO:0005737">
    <property type="term" value="C:cytoplasm"/>
    <property type="evidence" value="ECO:0007669"/>
    <property type="project" value="TreeGrafter"/>
</dbReference>
<name>A0A210R2X6_MIZYE</name>
<dbReference type="InterPro" id="IPR003126">
    <property type="entry name" value="Znf_UBR"/>
</dbReference>
<dbReference type="OrthoDB" id="10262564at2759"/>
<proteinExistence type="predicted"/>
<evidence type="ECO:0000313" key="7">
    <source>
        <dbReference type="EMBL" id="OWF55413.1"/>
    </source>
</evidence>
<feature type="region of interest" description="Disordered" evidence="5">
    <location>
        <begin position="206"/>
        <end position="264"/>
    </location>
</feature>
<keyword evidence="3" id="KW-0862">Zinc</keyword>
<reference evidence="7 8" key="1">
    <citation type="journal article" date="2017" name="Nat. Ecol. Evol.">
        <title>Scallop genome provides insights into evolution of bilaterian karyotype and development.</title>
        <authorList>
            <person name="Wang S."/>
            <person name="Zhang J."/>
            <person name="Jiao W."/>
            <person name="Li J."/>
            <person name="Xun X."/>
            <person name="Sun Y."/>
            <person name="Guo X."/>
            <person name="Huan P."/>
            <person name="Dong B."/>
            <person name="Zhang L."/>
            <person name="Hu X."/>
            <person name="Sun X."/>
            <person name="Wang J."/>
            <person name="Zhao C."/>
            <person name="Wang Y."/>
            <person name="Wang D."/>
            <person name="Huang X."/>
            <person name="Wang R."/>
            <person name="Lv J."/>
            <person name="Li Y."/>
            <person name="Zhang Z."/>
            <person name="Liu B."/>
            <person name="Lu W."/>
            <person name="Hui Y."/>
            <person name="Liang J."/>
            <person name="Zhou Z."/>
            <person name="Hou R."/>
            <person name="Li X."/>
            <person name="Liu Y."/>
            <person name="Li H."/>
            <person name="Ning X."/>
            <person name="Lin Y."/>
            <person name="Zhao L."/>
            <person name="Xing Q."/>
            <person name="Dou J."/>
            <person name="Li Y."/>
            <person name="Mao J."/>
            <person name="Guo H."/>
            <person name="Dou H."/>
            <person name="Li T."/>
            <person name="Mu C."/>
            <person name="Jiang W."/>
            <person name="Fu Q."/>
            <person name="Fu X."/>
            <person name="Miao Y."/>
            <person name="Liu J."/>
            <person name="Yu Q."/>
            <person name="Li R."/>
            <person name="Liao H."/>
            <person name="Li X."/>
            <person name="Kong Y."/>
            <person name="Jiang Z."/>
            <person name="Chourrout D."/>
            <person name="Li R."/>
            <person name="Bao Z."/>
        </authorList>
    </citation>
    <scope>NUCLEOTIDE SEQUENCE [LARGE SCALE GENOMIC DNA]</scope>
    <source>
        <strain evidence="7 8">PY_sf001</strain>
    </source>
</reference>
<dbReference type="SMART" id="SM00396">
    <property type="entry name" value="ZnF_UBR1"/>
    <property type="match status" value="1"/>
</dbReference>
<keyword evidence="1" id="KW-0479">Metal-binding</keyword>
<dbReference type="Pfam" id="PF02207">
    <property type="entry name" value="zf-UBR"/>
    <property type="match status" value="1"/>
</dbReference>
<dbReference type="STRING" id="6573.A0A210R2X6"/>
<dbReference type="AlphaFoldDB" id="A0A210R2X6"/>
<keyword evidence="2" id="KW-0863">Zinc-finger</keyword>